<evidence type="ECO:0000313" key="12">
    <source>
        <dbReference type="Proteomes" id="UP000823964"/>
    </source>
</evidence>
<dbReference type="PANTHER" id="PTHR11228:SF7">
    <property type="entry name" value="PQQA PEPTIDE CYCLASE"/>
    <property type="match status" value="1"/>
</dbReference>
<accession>A0A9D1VBL5</accession>
<keyword evidence="3" id="KW-0949">S-adenosyl-L-methionine</keyword>
<organism evidence="11 12">
    <name type="scientific">Candidatus Akkermansia intestinigallinarum</name>
    <dbReference type="NCBI Taxonomy" id="2838431"/>
    <lineage>
        <taxon>Bacteria</taxon>
        <taxon>Pseudomonadati</taxon>
        <taxon>Verrucomicrobiota</taxon>
        <taxon>Verrucomicrobiia</taxon>
        <taxon>Verrucomicrobiales</taxon>
        <taxon>Akkermansiaceae</taxon>
        <taxon>Akkermansia</taxon>
    </lineage>
</organism>
<proteinExistence type="inferred from homology"/>
<evidence type="ECO:0000256" key="8">
    <source>
        <dbReference type="ARBA" id="ARBA00056787"/>
    </source>
</evidence>
<reference evidence="11" key="2">
    <citation type="submission" date="2021-04" db="EMBL/GenBank/DDBJ databases">
        <authorList>
            <person name="Gilroy R."/>
        </authorList>
    </citation>
    <scope>NUCLEOTIDE SEQUENCE</scope>
    <source>
        <strain evidence="11">14975</strain>
    </source>
</reference>
<keyword evidence="6" id="KW-0411">Iron-sulfur</keyword>
<evidence type="ECO:0000256" key="1">
    <source>
        <dbReference type="ARBA" id="ARBA00001966"/>
    </source>
</evidence>
<dbReference type="GO" id="GO:0051539">
    <property type="term" value="F:4 iron, 4 sulfur cluster binding"/>
    <property type="evidence" value="ECO:0007669"/>
    <property type="project" value="UniProtKB-KW"/>
</dbReference>
<evidence type="ECO:0000256" key="6">
    <source>
        <dbReference type="ARBA" id="ARBA00023014"/>
    </source>
</evidence>
<evidence type="ECO:0000256" key="7">
    <source>
        <dbReference type="ARBA" id="ARBA00023462"/>
    </source>
</evidence>
<dbReference type="GO" id="GO:0006783">
    <property type="term" value="P:heme biosynthetic process"/>
    <property type="evidence" value="ECO:0007669"/>
    <property type="project" value="TreeGrafter"/>
</dbReference>
<dbReference type="PROSITE" id="PS51918">
    <property type="entry name" value="RADICAL_SAM"/>
    <property type="match status" value="1"/>
</dbReference>
<feature type="domain" description="Radical SAM core" evidence="10">
    <location>
        <begin position="42"/>
        <end position="253"/>
    </location>
</feature>
<dbReference type="Gene3D" id="3.20.20.70">
    <property type="entry name" value="Aldolase class I"/>
    <property type="match status" value="1"/>
</dbReference>
<dbReference type="Pfam" id="PF04055">
    <property type="entry name" value="Radical_SAM"/>
    <property type="match status" value="1"/>
</dbReference>
<gene>
    <name evidence="11" type="ORF">H9862_06010</name>
</gene>
<dbReference type="SMART" id="SM00729">
    <property type="entry name" value="Elp3"/>
    <property type="match status" value="1"/>
</dbReference>
<dbReference type="InterPro" id="IPR058240">
    <property type="entry name" value="rSAM_sf"/>
</dbReference>
<comment type="caution">
    <text evidence="11">The sequence shown here is derived from an EMBL/GenBank/DDBJ whole genome shotgun (WGS) entry which is preliminary data.</text>
</comment>
<dbReference type="InterPro" id="IPR017200">
    <property type="entry name" value="PqqE-like"/>
</dbReference>
<dbReference type="Proteomes" id="UP000823964">
    <property type="component" value="Unassembled WGS sequence"/>
</dbReference>
<dbReference type="SFLD" id="SFLDS00029">
    <property type="entry name" value="Radical_SAM"/>
    <property type="match status" value="1"/>
</dbReference>
<evidence type="ECO:0000256" key="3">
    <source>
        <dbReference type="ARBA" id="ARBA00022691"/>
    </source>
</evidence>
<dbReference type="PANTHER" id="PTHR11228">
    <property type="entry name" value="RADICAL SAM DOMAIN PROTEIN"/>
    <property type="match status" value="1"/>
</dbReference>
<reference evidence="11" key="1">
    <citation type="journal article" date="2021" name="PeerJ">
        <title>Extensive microbial diversity within the chicken gut microbiome revealed by metagenomics and culture.</title>
        <authorList>
            <person name="Gilroy R."/>
            <person name="Ravi A."/>
            <person name="Getino M."/>
            <person name="Pursley I."/>
            <person name="Horton D.L."/>
            <person name="Alikhan N.F."/>
            <person name="Baker D."/>
            <person name="Gharbi K."/>
            <person name="Hall N."/>
            <person name="Watson M."/>
            <person name="Adriaenssens E.M."/>
            <person name="Foster-Nyarko E."/>
            <person name="Jarju S."/>
            <person name="Secka A."/>
            <person name="Antonio M."/>
            <person name="Oren A."/>
            <person name="Chaudhuri R.R."/>
            <person name="La Ragione R."/>
            <person name="Hildebrand F."/>
            <person name="Pallen M.J."/>
        </authorList>
    </citation>
    <scope>NUCLEOTIDE SEQUENCE</scope>
    <source>
        <strain evidence="11">14975</strain>
    </source>
</reference>
<dbReference type="InterPro" id="IPR050377">
    <property type="entry name" value="Radical_SAM_PqqE_MftC-like"/>
</dbReference>
<evidence type="ECO:0000259" key="10">
    <source>
        <dbReference type="PROSITE" id="PS51918"/>
    </source>
</evidence>
<dbReference type="InterPro" id="IPR013785">
    <property type="entry name" value="Aldolase_TIM"/>
</dbReference>
<dbReference type="InterPro" id="IPR007197">
    <property type="entry name" value="rSAM"/>
</dbReference>
<comment type="cofactor">
    <cofactor evidence="1">
        <name>[4Fe-4S] cluster</name>
        <dbReference type="ChEBI" id="CHEBI:49883"/>
    </cofactor>
</comment>
<name>A0A9D1VBL5_9BACT</name>
<dbReference type="CDD" id="cd01335">
    <property type="entry name" value="Radical_SAM"/>
    <property type="match status" value="1"/>
</dbReference>
<protein>
    <recommendedName>
        <fullName evidence="9">Pre-heme d1 synthase</fullName>
    </recommendedName>
</protein>
<evidence type="ECO:0000256" key="9">
    <source>
        <dbReference type="ARBA" id="ARBA00073867"/>
    </source>
</evidence>
<dbReference type="SFLD" id="SFLDG01067">
    <property type="entry name" value="SPASM/twitch_domain_containing"/>
    <property type="match status" value="1"/>
</dbReference>
<dbReference type="SFLD" id="SFLDG01386">
    <property type="entry name" value="main_SPASM_domain-containing"/>
    <property type="match status" value="1"/>
</dbReference>
<keyword evidence="2" id="KW-0004">4Fe-4S</keyword>
<dbReference type="SUPFAM" id="SSF102114">
    <property type="entry name" value="Radical SAM enzymes"/>
    <property type="match status" value="1"/>
</dbReference>
<dbReference type="FunFam" id="3.20.20.70:FF:000188">
    <property type="entry name" value="Mycofactocin radical SAM maturase MftC"/>
    <property type="match status" value="1"/>
</dbReference>
<keyword evidence="4" id="KW-0479">Metal-binding</keyword>
<dbReference type="AlphaFoldDB" id="A0A9D1VBL5"/>
<evidence type="ECO:0000256" key="4">
    <source>
        <dbReference type="ARBA" id="ARBA00022723"/>
    </source>
</evidence>
<comment type="function">
    <text evidence="8">Involved in heme d1 biosynthesis. Radical SAM enzyme that catalyzes the removal of two propionate side chains from the intermediate 12,18-didecarboxysiroheme (DDSH) and may introduce the keto functions on rings A and B, yielding the heme d1 precursor dihydro-heme d1.</text>
</comment>
<dbReference type="EMBL" id="DXFQ01000107">
    <property type="protein sequence ID" value="HIX20141.1"/>
    <property type="molecule type" value="Genomic_DNA"/>
</dbReference>
<dbReference type="GO" id="GO:0046872">
    <property type="term" value="F:metal ion binding"/>
    <property type="evidence" value="ECO:0007669"/>
    <property type="project" value="UniProtKB-KW"/>
</dbReference>
<sequence length="423" mass="46404">MINITRLWTGMAQPADHLRYGSGHGSTDHLASTAACTPTSSRTRKPIVVWNITRTCNLRCVHCYADSHAEIYPGELNWEQCCDVIDDLAAYGASALLLSGGEPLLHPRLADLLRRATERGLKVTISTNGTRITPELARLFKELGVAYVGISLDGIGEVHDKFRGVPGAFEGAIRGFRLCEEVGQKTGLRLTLTRNNVQCMGQILDFIEQQDIKRVCFYHLVPTGRGVDVASLEPNEARAAMDMLIERASRWKESGHPRELLTVTQPADGIYLLLRQIREGSPLAAETLRLLRWNGGGANSSGRGIANIDTQGNIHPDQFWQGVTLGNVKTQKFSEVWEASTAPSAPLLQELRGSEDPAERRRKLSGRCAGCVHFGLCGGGFRTRAAFANGHWYGSDPGCYLSDEEIHTPLPDSLEEIPKSSTF</sequence>
<evidence type="ECO:0000313" key="11">
    <source>
        <dbReference type="EMBL" id="HIX20141.1"/>
    </source>
</evidence>
<dbReference type="PIRSF" id="PIRSF037420">
    <property type="entry name" value="PQQ_syn_pqqE"/>
    <property type="match status" value="1"/>
</dbReference>
<evidence type="ECO:0000256" key="2">
    <source>
        <dbReference type="ARBA" id="ARBA00022485"/>
    </source>
</evidence>
<comment type="similarity">
    <text evidence="7">Belongs to the radical SAM superfamily.</text>
</comment>
<dbReference type="GO" id="GO:0003824">
    <property type="term" value="F:catalytic activity"/>
    <property type="evidence" value="ECO:0007669"/>
    <property type="project" value="InterPro"/>
</dbReference>
<evidence type="ECO:0000256" key="5">
    <source>
        <dbReference type="ARBA" id="ARBA00023004"/>
    </source>
</evidence>
<dbReference type="InterPro" id="IPR006638">
    <property type="entry name" value="Elp3/MiaA/NifB-like_rSAM"/>
</dbReference>
<keyword evidence="5" id="KW-0408">Iron</keyword>